<accession>A0A932A6Y5</accession>
<name>A0A932A6Y5_9BACT</name>
<feature type="transmembrane region" description="Helical" evidence="1">
    <location>
        <begin position="6"/>
        <end position="27"/>
    </location>
</feature>
<dbReference type="Proteomes" id="UP000779809">
    <property type="component" value="Unassembled WGS sequence"/>
</dbReference>
<dbReference type="AlphaFoldDB" id="A0A932A6Y5"/>
<proteinExistence type="predicted"/>
<comment type="caution">
    <text evidence="2">The sequence shown here is derived from an EMBL/GenBank/DDBJ whole genome shotgun (WGS) entry which is preliminary data.</text>
</comment>
<keyword evidence="1" id="KW-0812">Transmembrane</keyword>
<keyword evidence="1" id="KW-0472">Membrane</keyword>
<reference evidence="2" key="1">
    <citation type="submission" date="2020-07" db="EMBL/GenBank/DDBJ databases">
        <title>Huge and variable diversity of episymbiotic CPR bacteria and DPANN archaea in groundwater ecosystems.</title>
        <authorList>
            <person name="He C.Y."/>
            <person name="Keren R."/>
            <person name="Whittaker M."/>
            <person name="Farag I.F."/>
            <person name="Doudna J."/>
            <person name="Cate J.H.D."/>
            <person name="Banfield J.F."/>
        </authorList>
    </citation>
    <scope>NUCLEOTIDE SEQUENCE</scope>
    <source>
        <strain evidence="2">NC_groundwater_580_Pr5_B-0.1um_64_19</strain>
    </source>
</reference>
<evidence type="ECO:0000313" key="3">
    <source>
        <dbReference type="Proteomes" id="UP000779809"/>
    </source>
</evidence>
<evidence type="ECO:0000256" key="1">
    <source>
        <dbReference type="SAM" id="Phobius"/>
    </source>
</evidence>
<dbReference type="EMBL" id="JACPNR010000004">
    <property type="protein sequence ID" value="MBI2677839.1"/>
    <property type="molecule type" value="Genomic_DNA"/>
</dbReference>
<protein>
    <submittedName>
        <fullName evidence="2">Uncharacterized protein</fullName>
    </submittedName>
</protein>
<sequence length="127" mass="14227">MHDLTNLWLGSLYLLAFGVCFGLVFWAERREHRASAFHLPPPAAGTAEATALDALLTMRGLVHQIGNNAHELALQFDLALNTTDDEKQKEVRAMLRLSLHRFIDITHEVAKLDSRLSGQSYPTRAPH</sequence>
<gene>
    <name evidence="2" type="ORF">HYX28_03565</name>
</gene>
<evidence type="ECO:0000313" key="2">
    <source>
        <dbReference type="EMBL" id="MBI2677839.1"/>
    </source>
</evidence>
<keyword evidence="1" id="KW-1133">Transmembrane helix</keyword>
<organism evidence="2 3">
    <name type="scientific">Candidatus Korobacter versatilis</name>
    <dbReference type="NCBI Taxonomy" id="658062"/>
    <lineage>
        <taxon>Bacteria</taxon>
        <taxon>Pseudomonadati</taxon>
        <taxon>Acidobacteriota</taxon>
        <taxon>Terriglobia</taxon>
        <taxon>Terriglobales</taxon>
        <taxon>Candidatus Korobacteraceae</taxon>
        <taxon>Candidatus Korobacter</taxon>
    </lineage>
</organism>